<dbReference type="SUPFAM" id="SSF48726">
    <property type="entry name" value="Immunoglobulin"/>
    <property type="match status" value="6"/>
</dbReference>
<feature type="domain" description="Ig-like" evidence="1">
    <location>
        <begin position="262"/>
        <end position="351"/>
    </location>
</feature>
<dbReference type="AlphaFoldDB" id="A0A3B3QB48"/>
<dbReference type="STRING" id="1676925.ENSPKIP00000002631"/>
<organism evidence="2 3">
    <name type="scientific">Paramormyrops kingsleyae</name>
    <dbReference type="NCBI Taxonomy" id="1676925"/>
    <lineage>
        <taxon>Eukaryota</taxon>
        <taxon>Metazoa</taxon>
        <taxon>Chordata</taxon>
        <taxon>Craniata</taxon>
        <taxon>Vertebrata</taxon>
        <taxon>Euteleostomi</taxon>
        <taxon>Actinopterygii</taxon>
        <taxon>Neopterygii</taxon>
        <taxon>Teleostei</taxon>
        <taxon>Osteoglossocephala</taxon>
        <taxon>Osteoglossomorpha</taxon>
        <taxon>Osteoglossiformes</taxon>
        <taxon>Mormyridae</taxon>
        <taxon>Paramormyrops</taxon>
    </lineage>
</organism>
<dbReference type="Ensembl" id="ENSPKIT00000026580.1">
    <property type="protein sequence ID" value="ENSPKIP00000002631.1"/>
    <property type="gene ID" value="ENSPKIG00000020444.1"/>
</dbReference>
<dbReference type="InterPro" id="IPR050958">
    <property type="entry name" value="Cell_Adh-Cytoskel_Orgn"/>
</dbReference>
<dbReference type="SMART" id="SM00408">
    <property type="entry name" value="IGc2"/>
    <property type="match status" value="5"/>
</dbReference>
<keyword evidence="3" id="KW-1185">Reference proteome</keyword>
<dbReference type="GO" id="GO:0007156">
    <property type="term" value="P:homophilic cell adhesion via plasma membrane adhesion molecules"/>
    <property type="evidence" value="ECO:0007669"/>
    <property type="project" value="TreeGrafter"/>
</dbReference>
<protein>
    <recommendedName>
        <fullName evidence="1">Ig-like domain-containing protein</fullName>
    </recommendedName>
</protein>
<feature type="domain" description="Ig-like" evidence="1">
    <location>
        <begin position="1"/>
        <end position="75"/>
    </location>
</feature>
<dbReference type="InterPro" id="IPR003598">
    <property type="entry name" value="Ig_sub2"/>
</dbReference>
<feature type="domain" description="Ig-like" evidence="1">
    <location>
        <begin position="449"/>
        <end position="538"/>
    </location>
</feature>
<reference evidence="2" key="2">
    <citation type="submission" date="2025-09" db="UniProtKB">
        <authorList>
            <consortium name="Ensembl"/>
        </authorList>
    </citation>
    <scope>IDENTIFICATION</scope>
</reference>
<dbReference type="PROSITE" id="PS50835">
    <property type="entry name" value="IG_LIKE"/>
    <property type="match status" value="6"/>
</dbReference>
<proteinExistence type="predicted"/>
<sequence length="542" mass="59959">TAGDPVSLDCKVSGTPELKVKWLKDNKEITSSRYQKLSFVNNVSCLKIQSARIEDGGDYTFEVTNDFGVSKQLIAPSFLKPLREMQEVLGSYVKILCRFSGSLPISVEWQKNGIIITGKTRYKLAQEENTVYLEIDQLEKADGGEYICKLTNKAGFCECQGLLMVKEPPSFMLKPESQAVLPNSSVRFKSTLKGTPPFIVKWFKEETELITGPSCFIGLEGLSCFLDLYAVQVSQSGIYVCQVSNDAGTERCTVELTVKEPPKFVLKLPPTKFVKQDEPVLLECKVTGSPLLRIFWYKNENMVAAGGNCNMSFVDSLAVLEIPTTKLEDSGVYTCEVQNDAGSISCSTALTVKEPPSFLKEPQPVDGVKGRNVSLECELLGTAPFEITWYKDKKTLKDSRKYKFVNEGCSVTLHILNLEAFDVGEYQCKASNNVGSATCTGTVKLREPPAFVKKLSNLSVICGEEAMFAASVKGFQPMTISWVQDKDNVLRDGENHKISFEDNQITLRIFKTDVLSSGKYICQVKNDAGSVESIAKLTVLGW</sequence>
<dbReference type="FunFam" id="2.60.40.10:FF:000022">
    <property type="entry name" value="Cardiac titin"/>
    <property type="match status" value="6"/>
</dbReference>
<feature type="domain" description="Ig-like" evidence="1">
    <location>
        <begin position="169"/>
        <end position="257"/>
    </location>
</feature>
<reference evidence="2" key="1">
    <citation type="submission" date="2025-08" db="UniProtKB">
        <authorList>
            <consortium name="Ensembl"/>
        </authorList>
    </citation>
    <scope>IDENTIFICATION</scope>
</reference>
<feature type="domain" description="Ig-like" evidence="1">
    <location>
        <begin position="76"/>
        <end position="152"/>
    </location>
</feature>
<dbReference type="InterPro" id="IPR036179">
    <property type="entry name" value="Ig-like_dom_sf"/>
</dbReference>
<dbReference type="InterPro" id="IPR003599">
    <property type="entry name" value="Ig_sub"/>
</dbReference>
<dbReference type="GeneTree" id="ENSGT01110000267173"/>
<dbReference type="PANTHER" id="PTHR45080:SF32">
    <property type="entry name" value="MAM DOMAIN CONTAINING GLYCOSYLPHOSPHATIDYLINOSITOL ANCHOR 1"/>
    <property type="match status" value="1"/>
</dbReference>
<name>A0A3B3QB48_9TELE</name>
<dbReference type="Proteomes" id="UP000261540">
    <property type="component" value="Unplaced"/>
</dbReference>
<accession>A0A3B3QB48</accession>
<dbReference type="SMART" id="SM00409">
    <property type="entry name" value="IG"/>
    <property type="match status" value="6"/>
</dbReference>
<dbReference type="InterPro" id="IPR013098">
    <property type="entry name" value="Ig_I-set"/>
</dbReference>
<dbReference type="Gene3D" id="2.60.40.10">
    <property type="entry name" value="Immunoglobulins"/>
    <property type="match status" value="6"/>
</dbReference>
<feature type="domain" description="Ig-like" evidence="1">
    <location>
        <begin position="356"/>
        <end position="444"/>
    </location>
</feature>
<evidence type="ECO:0000259" key="1">
    <source>
        <dbReference type="PROSITE" id="PS50835"/>
    </source>
</evidence>
<evidence type="ECO:0000313" key="3">
    <source>
        <dbReference type="Proteomes" id="UP000261540"/>
    </source>
</evidence>
<dbReference type="PANTHER" id="PTHR45080">
    <property type="entry name" value="CONTACTIN 5"/>
    <property type="match status" value="1"/>
</dbReference>
<evidence type="ECO:0000313" key="2">
    <source>
        <dbReference type="Ensembl" id="ENSPKIP00000002631.1"/>
    </source>
</evidence>
<dbReference type="Pfam" id="PF07679">
    <property type="entry name" value="I-set"/>
    <property type="match status" value="6"/>
</dbReference>
<dbReference type="GO" id="GO:0005886">
    <property type="term" value="C:plasma membrane"/>
    <property type="evidence" value="ECO:0007669"/>
    <property type="project" value="TreeGrafter"/>
</dbReference>
<dbReference type="CDD" id="cd00096">
    <property type="entry name" value="Ig"/>
    <property type="match status" value="3"/>
</dbReference>
<dbReference type="InterPro" id="IPR013783">
    <property type="entry name" value="Ig-like_fold"/>
</dbReference>
<dbReference type="InterPro" id="IPR007110">
    <property type="entry name" value="Ig-like_dom"/>
</dbReference>